<name>A0AAW6U4M0_9BACT</name>
<comment type="caution">
    <text evidence="3">The sequence shown here is derived from an EMBL/GenBank/DDBJ whole genome shotgun (WGS) entry which is preliminary data.</text>
</comment>
<gene>
    <name evidence="3" type="ORF">QJ522_15815</name>
</gene>
<keyword evidence="4" id="KW-1185">Reference proteome</keyword>
<accession>A0AAW6U4M0</accession>
<dbReference type="InterPro" id="IPR011990">
    <property type="entry name" value="TPR-like_helical_dom_sf"/>
</dbReference>
<feature type="chain" id="PRO_5043711907" evidence="2">
    <location>
        <begin position="25"/>
        <end position="817"/>
    </location>
</feature>
<evidence type="ECO:0000256" key="1">
    <source>
        <dbReference type="SAM" id="MobiDB-lite"/>
    </source>
</evidence>
<evidence type="ECO:0000256" key="2">
    <source>
        <dbReference type="SAM" id="SignalP"/>
    </source>
</evidence>
<feature type="region of interest" description="Disordered" evidence="1">
    <location>
        <begin position="798"/>
        <end position="817"/>
    </location>
</feature>
<organism evidence="3 4">
    <name type="scientific">Anaerobaca lacustris</name>
    <dbReference type="NCBI Taxonomy" id="3044600"/>
    <lineage>
        <taxon>Bacteria</taxon>
        <taxon>Pseudomonadati</taxon>
        <taxon>Planctomycetota</taxon>
        <taxon>Phycisphaerae</taxon>
        <taxon>Sedimentisphaerales</taxon>
        <taxon>Anaerobacaceae</taxon>
        <taxon>Anaerobaca</taxon>
    </lineage>
</organism>
<sequence length="817" mass="89350">MLRDRSIVALLSVALLAADVCAQAPSPWQTTPAPAAAVRPAEASNTLLSPSAADRFVQIARELMQIEGPGQPVIDQAVVLLIAAKWLDSQARDVEPLLLRVATQSTAKDYSAQVLAVLQDYVNERADRAVVADAIRYLLARQSSQEARERLLEDLVRRIGNKNAAVDSELATALGLVMQQRQDAQRARFYFVQAYNSNKYNTMAFAKLAEVAPNEIGPAAYLEHLRLAFREKPLDIEAVRNFAMYAGRLGLHEVAAEAYRYSAELFRHLYPAQLLPSDIYLPWAIACYNTEGGQAICLQIAESVRRQGQFDILLEATAARAAARMGNEQEARRLFAWIEQTAKQVLSLPPGQSSQVALARPLTPPDLAWFHCFANPDPVKALDWANKGYSAQPGSPVAGALLAYALSMNGQLEWARPLLQSFEHNQIADLVQAQVQLVEQNTAGASATLRAAVAKDPGSLAAERAREMLDAMGGRYVPPVDPVAMTTYLHQNIGQPLVPSFLPPARRLEVQFNVHGGELSYGTEIEAAVAIVNRGPEPLVVTENGLFAGQLRVDARVGGDVQRQIPNLLSQTIRTALTVPPGRSLSASMRLSGGPLRRILLEHPQANLDIEFTLYIDPITTPDGQVRNQIAGLDPVTVSVRRPKIDVTAAYVHSRMDSLASGLEAQKIRTSQLFTGLLKEQHVMARHGTLYPYRYAAWLPNLLRSALLTDAGLLLSQGEGDWVVKVNAMADLLSMPLDSELAAAVGRNLNRSQWPVRMMAIYLLGATQGQEFDRVLDWMAQSDPSDLVRAMATAVKDSRRPRMPLGSGWSPGPSPLR</sequence>
<dbReference type="Proteomes" id="UP001431776">
    <property type="component" value="Unassembled WGS sequence"/>
</dbReference>
<evidence type="ECO:0000313" key="3">
    <source>
        <dbReference type="EMBL" id="MDI6450526.1"/>
    </source>
</evidence>
<dbReference type="RefSeq" id="WP_349245937.1">
    <property type="nucleotide sequence ID" value="NZ_JASCXX010000021.1"/>
</dbReference>
<dbReference type="AlphaFoldDB" id="A0AAW6U4M0"/>
<proteinExistence type="predicted"/>
<dbReference type="EMBL" id="JASCXX010000021">
    <property type="protein sequence ID" value="MDI6450526.1"/>
    <property type="molecule type" value="Genomic_DNA"/>
</dbReference>
<feature type="signal peptide" evidence="2">
    <location>
        <begin position="1"/>
        <end position="24"/>
    </location>
</feature>
<dbReference type="Gene3D" id="1.25.40.10">
    <property type="entry name" value="Tetratricopeptide repeat domain"/>
    <property type="match status" value="1"/>
</dbReference>
<evidence type="ECO:0000313" key="4">
    <source>
        <dbReference type="Proteomes" id="UP001431776"/>
    </source>
</evidence>
<reference evidence="3" key="1">
    <citation type="submission" date="2023-05" db="EMBL/GenBank/DDBJ databases">
        <title>Anaerotaeda fermentans gen. nov., sp. nov., a novel anaerobic planctomycete of the new family within the order Sedimentisphaerales isolated from Taman Peninsula, Russia.</title>
        <authorList>
            <person name="Khomyakova M.A."/>
            <person name="Merkel A.Y."/>
            <person name="Slobodkin A.I."/>
        </authorList>
    </citation>
    <scope>NUCLEOTIDE SEQUENCE</scope>
    <source>
        <strain evidence="3">M17dextr</strain>
    </source>
</reference>
<protein>
    <submittedName>
        <fullName evidence="3">Uncharacterized protein</fullName>
    </submittedName>
</protein>
<keyword evidence="2" id="KW-0732">Signal</keyword>